<feature type="domain" description="T-SNARE coiled-coil homology" evidence="3">
    <location>
        <begin position="18"/>
        <end position="80"/>
    </location>
</feature>
<evidence type="ECO:0000256" key="2">
    <source>
        <dbReference type="SAM" id="MobiDB-lite"/>
    </source>
</evidence>
<feature type="compositionally biased region" description="Polar residues" evidence="2">
    <location>
        <begin position="113"/>
        <end position="128"/>
    </location>
</feature>
<dbReference type="CDD" id="cd15853">
    <property type="entry name" value="SNARE_Bet1"/>
    <property type="match status" value="1"/>
</dbReference>
<dbReference type="InParanoid" id="A0A1D3D1M1"/>
<dbReference type="Proteomes" id="UP000095192">
    <property type="component" value="Unassembled WGS sequence"/>
</dbReference>
<comment type="subcellular location">
    <subcellularLocation>
        <location evidence="1">Endomembrane system</location>
        <topology evidence="1">Single-pass type IV membrane protein</topology>
    </subcellularLocation>
</comment>
<dbReference type="SUPFAM" id="SSF58038">
    <property type="entry name" value="SNARE fusion complex"/>
    <property type="match status" value="1"/>
</dbReference>
<dbReference type="AlphaFoldDB" id="A0A1D3D1M1"/>
<dbReference type="VEuPathDB" id="ToxoDB:cyc_07212"/>
<dbReference type="FunCoup" id="A0A1D3D1M1">
    <property type="interactions" value="4"/>
</dbReference>
<organism evidence="4 5">
    <name type="scientific">Cyclospora cayetanensis</name>
    <dbReference type="NCBI Taxonomy" id="88456"/>
    <lineage>
        <taxon>Eukaryota</taxon>
        <taxon>Sar</taxon>
        <taxon>Alveolata</taxon>
        <taxon>Apicomplexa</taxon>
        <taxon>Conoidasida</taxon>
        <taxon>Coccidia</taxon>
        <taxon>Eucoccidiorida</taxon>
        <taxon>Eimeriorina</taxon>
        <taxon>Eimeriidae</taxon>
        <taxon>Cyclospora</taxon>
    </lineage>
</organism>
<gene>
    <name evidence="4" type="ORF">cyc_07212</name>
</gene>
<protein>
    <recommendedName>
        <fullName evidence="3">t-SNARE coiled-coil homology domain-containing protein</fullName>
    </recommendedName>
</protein>
<evidence type="ECO:0000259" key="3">
    <source>
        <dbReference type="PROSITE" id="PS50192"/>
    </source>
</evidence>
<proteinExistence type="predicted"/>
<dbReference type="InterPro" id="IPR000727">
    <property type="entry name" value="T_SNARE_dom"/>
</dbReference>
<evidence type="ECO:0000256" key="1">
    <source>
        <dbReference type="ARBA" id="ARBA00046280"/>
    </source>
</evidence>
<accession>A0A1D3D1M1</accession>
<comment type="caution">
    <text evidence="4">The sequence shown here is derived from an EMBL/GenBank/DDBJ whole genome shotgun (WGS) entry which is preliminary data.</text>
</comment>
<reference evidence="4 5" key="1">
    <citation type="journal article" date="2016" name="BMC Genomics">
        <title>Comparative genomics reveals Cyclospora cayetanensis possesses coccidia-like metabolism and invasion components but unique surface antigens.</title>
        <authorList>
            <person name="Liu S."/>
            <person name="Wang L."/>
            <person name="Zheng H."/>
            <person name="Xu Z."/>
            <person name="Roellig D.M."/>
            <person name="Li N."/>
            <person name="Frace M.A."/>
            <person name="Tang K."/>
            <person name="Arrowood M.J."/>
            <person name="Moss D.M."/>
            <person name="Zhang L."/>
            <person name="Feng Y."/>
            <person name="Xiao L."/>
        </authorList>
    </citation>
    <scope>NUCLEOTIDE SEQUENCE [LARGE SCALE GENOMIC DNA]</scope>
    <source>
        <strain evidence="4 5">CHN_HEN01</strain>
    </source>
</reference>
<sequence length="136" mass="14966">MMRKKGEGSEWRQVRNLDSLESENDSYIADLEARVQGLKELSLAMRDEVQASNTLLGTMVGRLEGVRVSVRNSVRRMDQMFKSGACGTLSRTEGDGVQEEGGAVSANTYQLDYTHSAPSKPPRTSSPTALHHHTVD</sequence>
<name>A0A1D3D1M1_9EIME</name>
<dbReference type="PROSITE" id="PS50192">
    <property type="entry name" value="T_SNARE"/>
    <property type="match status" value="1"/>
</dbReference>
<dbReference type="SMART" id="SM00397">
    <property type="entry name" value="t_SNARE"/>
    <property type="match status" value="1"/>
</dbReference>
<dbReference type="GO" id="GO:0012505">
    <property type="term" value="C:endomembrane system"/>
    <property type="evidence" value="ECO:0007669"/>
    <property type="project" value="UniProtKB-SubCell"/>
</dbReference>
<evidence type="ECO:0000313" key="5">
    <source>
        <dbReference type="Proteomes" id="UP000095192"/>
    </source>
</evidence>
<feature type="region of interest" description="Disordered" evidence="2">
    <location>
        <begin position="113"/>
        <end position="136"/>
    </location>
</feature>
<dbReference type="EMBL" id="JROU02001120">
    <property type="protein sequence ID" value="OEH77343.1"/>
    <property type="molecule type" value="Genomic_DNA"/>
</dbReference>
<dbReference type="InterPro" id="IPR039899">
    <property type="entry name" value="BET1_SNARE"/>
</dbReference>
<keyword evidence="5" id="KW-1185">Reference proteome</keyword>
<dbReference type="VEuPathDB" id="ToxoDB:LOC34623220"/>
<evidence type="ECO:0000313" key="4">
    <source>
        <dbReference type="EMBL" id="OEH77343.1"/>
    </source>
</evidence>